<comment type="similarity">
    <text evidence="5">Belongs to the TatC family.</text>
</comment>
<keyword evidence="2 5" id="KW-0812">Transmembrane</keyword>
<feature type="transmembrane region" description="Helical" evidence="5">
    <location>
        <begin position="214"/>
        <end position="235"/>
    </location>
</feature>
<evidence type="ECO:0000256" key="2">
    <source>
        <dbReference type="ARBA" id="ARBA00022692"/>
    </source>
</evidence>
<proteinExistence type="inferred from homology"/>
<dbReference type="EMBL" id="FMWO01000103">
    <property type="protein sequence ID" value="SCZ87159.1"/>
    <property type="molecule type" value="Genomic_DNA"/>
</dbReference>
<dbReference type="GO" id="GO:0043953">
    <property type="term" value="P:protein transport by the Tat complex"/>
    <property type="evidence" value="ECO:0007669"/>
    <property type="project" value="UniProtKB-UniRule"/>
</dbReference>
<dbReference type="Proteomes" id="UP000198729">
    <property type="component" value="Unassembled WGS sequence"/>
</dbReference>
<keyword evidence="3 5" id="KW-1133">Transmembrane helix</keyword>
<dbReference type="GO" id="GO:0065002">
    <property type="term" value="P:intracellular protein transmembrane transport"/>
    <property type="evidence" value="ECO:0007669"/>
    <property type="project" value="TreeGrafter"/>
</dbReference>
<dbReference type="PANTHER" id="PTHR30371:SF0">
    <property type="entry name" value="SEC-INDEPENDENT PROTEIN TRANSLOCASE PROTEIN TATC, CHLOROPLASTIC-RELATED"/>
    <property type="match status" value="1"/>
</dbReference>
<feature type="transmembrane region" description="Helical" evidence="5">
    <location>
        <begin position="104"/>
        <end position="132"/>
    </location>
</feature>
<dbReference type="OrthoDB" id="9777044at2"/>
<dbReference type="GO" id="GO:0033281">
    <property type="term" value="C:TAT protein transport complex"/>
    <property type="evidence" value="ECO:0007669"/>
    <property type="project" value="UniProtKB-UniRule"/>
</dbReference>
<feature type="transmembrane region" description="Helical" evidence="5">
    <location>
        <begin position="57"/>
        <end position="83"/>
    </location>
</feature>
<comment type="subunit">
    <text evidence="5">The Tat system comprises two distinct complexes: a TatABC complex, containing multiple copies of TatA, TatB and TatC subunits, and a separate TatA complex, containing only TatA subunits. Substrates initially bind to the TatABC complex, which probably triggers association of the separate TatA complex to form the active translocon.</text>
</comment>
<dbReference type="AlphaFoldDB" id="A0A1G5SLB5"/>
<accession>A0A1G5SLB5</accession>
<dbReference type="PRINTS" id="PR01840">
    <property type="entry name" value="TATCFAMILY"/>
</dbReference>
<feature type="transmembrane region" description="Helical" evidence="5">
    <location>
        <begin position="189"/>
        <end position="208"/>
    </location>
</feature>
<protein>
    <recommendedName>
        <fullName evidence="5">Sec-independent protein translocase protein TatC</fullName>
    </recommendedName>
</protein>
<gene>
    <name evidence="5 6" type="primary">tatC</name>
    <name evidence="6" type="ORF">NSMM_900018</name>
</gene>
<dbReference type="Pfam" id="PF00902">
    <property type="entry name" value="TatC"/>
    <property type="match status" value="1"/>
</dbReference>
<dbReference type="InterPro" id="IPR002033">
    <property type="entry name" value="TatC"/>
</dbReference>
<dbReference type="PANTHER" id="PTHR30371">
    <property type="entry name" value="SEC-INDEPENDENT PROTEIN TRANSLOCASE PROTEIN TATC"/>
    <property type="match status" value="1"/>
</dbReference>
<feature type="transmembrane region" description="Helical" evidence="5">
    <location>
        <begin position="152"/>
        <end position="177"/>
    </location>
</feature>
<keyword evidence="4 5" id="KW-0472">Membrane</keyword>
<dbReference type="GO" id="GO:0009977">
    <property type="term" value="F:proton motive force dependent protein transmembrane transporter activity"/>
    <property type="evidence" value="ECO:0007669"/>
    <property type="project" value="TreeGrafter"/>
</dbReference>
<sequence length="259" mass="28842">MDDENTFIAHLVELRTRLIRVFLVLFTAFLPCGFFARELYNILAHPLLEKLPQGGQMIATAVATPFFIPMKVALMAAFLLTLPHTLYQVWAFVAPGLYAHEKRLFLPLVIASSILFFLGMSFAYFAVLPLVFEFIIHFAPEGVAVMTDIGEYLNFVLSMFLAFGITFEVPVFVLVLIRAGIVPIEKMKAIRHYVLVGAFVIAAIVTPPDVISQFLLAVPLYLLYELGIVLAGLTIKQANNAATIMNPGSQEKEKEKENS</sequence>
<name>A0A1G5SLB5_9PROT</name>
<evidence type="ECO:0000256" key="3">
    <source>
        <dbReference type="ARBA" id="ARBA00022989"/>
    </source>
</evidence>
<keyword evidence="5" id="KW-1003">Cell membrane</keyword>
<keyword evidence="7" id="KW-1185">Reference proteome</keyword>
<comment type="subcellular location">
    <subcellularLocation>
        <location evidence="5">Cell membrane</location>
        <topology evidence="5">Multi-pass membrane protein</topology>
    </subcellularLocation>
    <subcellularLocation>
        <location evidence="1">Membrane</location>
        <topology evidence="1">Multi-pass membrane protein</topology>
    </subcellularLocation>
</comment>
<evidence type="ECO:0000256" key="4">
    <source>
        <dbReference type="ARBA" id="ARBA00023136"/>
    </source>
</evidence>
<keyword evidence="5" id="KW-0811">Translocation</keyword>
<dbReference type="HAMAP" id="MF_00902">
    <property type="entry name" value="TatC"/>
    <property type="match status" value="1"/>
</dbReference>
<dbReference type="RefSeq" id="WP_090288640.1">
    <property type="nucleotide sequence ID" value="NZ_FMWO01000103.1"/>
</dbReference>
<reference evidence="6 7" key="1">
    <citation type="submission" date="2016-10" db="EMBL/GenBank/DDBJ databases">
        <authorList>
            <person name="de Groot N.N."/>
        </authorList>
    </citation>
    <scope>NUCLEOTIDE SEQUENCE [LARGE SCALE GENOMIC DNA]</scope>
    <source>
        <strain evidence="6">1</strain>
    </source>
</reference>
<evidence type="ECO:0000256" key="1">
    <source>
        <dbReference type="ARBA" id="ARBA00004141"/>
    </source>
</evidence>
<evidence type="ECO:0000256" key="5">
    <source>
        <dbReference type="HAMAP-Rule" id="MF_00902"/>
    </source>
</evidence>
<dbReference type="NCBIfam" id="TIGR00945">
    <property type="entry name" value="tatC"/>
    <property type="match status" value="1"/>
</dbReference>
<evidence type="ECO:0000313" key="7">
    <source>
        <dbReference type="Proteomes" id="UP000198729"/>
    </source>
</evidence>
<comment type="function">
    <text evidence="5">Part of the twin-arginine translocation (Tat) system that transports large folded proteins containing a characteristic twin-arginine motif in their signal peptide across membranes. Together with TatB, TatC is part of a receptor directly interacting with Tat signal peptides.</text>
</comment>
<evidence type="ECO:0000313" key="6">
    <source>
        <dbReference type="EMBL" id="SCZ87159.1"/>
    </source>
</evidence>
<organism evidence="6 7">
    <name type="scientific">Nitrosomonas mobilis</name>
    <dbReference type="NCBI Taxonomy" id="51642"/>
    <lineage>
        <taxon>Bacteria</taxon>
        <taxon>Pseudomonadati</taxon>
        <taxon>Pseudomonadota</taxon>
        <taxon>Betaproteobacteria</taxon>
        <taxon>Nitrosomonadales</taxon>
        <taxon>Nitrosomonadaceae</taxon>
        <taxon>Nitrosomonas</taxon>
    </lineage>
</organism>
<keyword evidence="5" id="KW-0813">Transport</keyword>
<keyword evidence="5" id="KW-0653">Protein transport</keyword>
<dbReference type="STRING" id="51642.NSMM_900018"/>
<feature type="transmembrane region" description="Helical" evidence="5">
    <location>
        <begin position="18"/>
        <end position="37"/>
    </location>
</feature>